<dbReference type="AlphaFoldDB" id="A0A0H2R2J1"/>
<protein>
    <submittedName>
        <fullName evidence="1">Uncharacterized protein</fullName>
    </submittedName>
</protein>
<organism evidence="1 2">
    <name type="scientific">Schizopora paradoxa</name>
    <dbReference type="NCBI Taxonomy" id="27342"/>
    <lineage>
        <taxon>Eukaryota</taxon>
        <taxon>Fungi</taxon>
        <taxon>Dikarya</taxon>
        <taxon>Basidiomycota</taxon>
        <taxon>Agaricomycotina</taxon>
        <taxon>Agaricomycetes</taxon>
        <taxon>Hymenochaetales</taxon>
        <taxon>Schizoporaceae</taxon>
        <taxon>Schizopora</taxon>
    </lineage>
</organism>
<proteinExistence type="predicted"/>
<keyword evidence="2" id="KW-1185">Reference proteome</keyword>
<gene>
    <name evidence="1" type="ORF">SCHPADRAFT_704039</name>
</gene>
<reference evidence="1 2" key="1">
    <citation type="submission" date="2015-04" db="EMBL/GenBank/DDBJ databases">
        <title>Complete genome sequence of Schizopora paradoxa KUC8140, a cosmopolitan wood degrader in East Asia.</title>
        <authorList>
            <consortium name="DOE Joint Genome Institute"/>
            <person name="Min B."/>
            <person name="Park H."/>
            <person name="Jang Y."/>
            <person name="Kim J.-J."/>
            <person name="Kim K.H."/>
            <person name="Pangilinan J."/>
            <person name="Lipzen A."/>
            <person name="Riley R."/>
            <person name="Grigoriev I.V."/>
            <person name="Spatafora J.W."/>
            <person name="Choi I.-G."/>
        </authorList>
    </citation>
    <scope>NUCLEOTIDE SEQUENCE [LARGE SCALE GENOMIC DNA]</scope>
    <source>
        <strain evidence="1 2">KUC8140</strain>
    </source>
</reference>
<dbReference type="Proteomes" id="UP000053477">
    <property type="component" value="Unassembled WGS sequence"/>
</dbReference>
<accession>A0A0H2R2J1</accession>
<evidence type="ECO:0000313" key="2">
    <source>
        <dbReference type="Proteomes" id="UP000053477"/>
    </source>
</evidence>
<evidence type="ECO:0000313" key="1">
    <source>
        <dbReference type="EMBL" id="KLO05999.1"/>
    </source>
</evidence>
<dbReference type="InParanoid" id="A0A0H2R2J1"/>
<name>A0A0H2R2J1_9AGAM</name>
<sequence length="70" mass="7874">MAFARTEVAHVRNLAMKCPQPDPTPSASTSITPCHLPLNFSKAFLHNLRWCENEMALKSDDARKRVEHVG</sequence>
<dbReference type="EMBL" id="KQ086247">
    <property type="protein sequence ID" value="KLO05999.1"/>
    <property type="molecule type" value="Genomic_DNA"/>
</dbReference>